<name>A0ABW1YKR5_9GAMM</name>
<evidence type="ECO:0000313" key="2">
    <source>
        <dbReference type="EMBL" id="MFC6633342.1"/>
    </source>
</evidence>
<gene>
    <name evidence="2" type="ORF">ACFQBM_08630</name>
</gene>
<dbReference type="InterPro" id="IPR013096">
    <property type="entry name" value="Cupin_2"/>
</dbReference>
<dbReference type="InterPro" id="IPR011051">
    <property type="entry name" value="RmlC_Cupin_sf"/>
</dbReference>
<dbReference type="EMBL" id="JBHSVR010000001">
    <property type="protein sequence ID" value="MFC6633342.1"/>
    <property type="molecule type" value="Genomic_DNA"/>
</dbReference>
<evidence type="ECO:0000259" key="1">
    <source>
        <dbReference type="Pfam" id="PF07883"/>
    </source>
</evidence>
<dbReference type="InterPro" id="IPR014710">
    <property type="entry name" value="RmlC-like_jellyroll"/>
</dbReference>
<protein>
    <submittedName>
        <fullName evidence="2">Cupin domain-containing protein</fullName>
    </submittedName>
</protein>
<reference evidence="3" key="1">
    <citation type="journal article" date="2019" name="Int. J. Syst. Evol. Microbiol.">
        <title>The Global Catalogue of Microorganisms (GCM) 10K type strain sequencing project: providing services to taxonomists for standard genome sequencing and annotation.</title>
        <authorList>
            <consortium name="The Broad Institute Genomics Platform"/>
            <consortium name="The Broad Institute Genome Sequencing Center for Infectious Disease"/>
            <person name="Wu L."/>
            <person name="Ma J."/>
        </authorList>
    </citation>
    <scope>NUCLEOTIDE SEQUENCE [LARGE SCALE GENOMIC DNA]</scope>
    <source>
        <strain evidence="3">CGMCC 1.13718</strain>
    </source>
</reference>
<proteinExistence type="predicted"/>
<accession>A0ABW1YKR5</accession>
<evidence type="ECO:0000313" key="3">
    <source>
        <dbReference type="Proteomes" id="UP001596425"/>
    </source>
</evidence>
<dbReference type="Pfam" id="PF07883">
    <property type="entry name" value="Cupin_2"/>
    <property type="match status" value="1"/>
</dbReference>
<sequence length="123" mass="13121">MYYVISGTGDLTMNGVKSEVGPGTAILTRLGSSHGLRQTGSEGLVTSIVTGKRHNPRRQTEFARRFTGAVHCPRHAAPLFHHAGIDQPCPQCLKKSTANPRLWGRYPCAGGASPHSATGISTR</sequence>
<dbReference type="Proteomes" id="UP001596425">
    <property type="component" value="Unassembled WGS sequence"/>
</dbReference>
<organism evidence="2 3">
    <name type="scientific">Microbulbifer taiwanensis</name>
    <dbReference type="NCBI Taxonomy" id="986746"/>
    <lineage>
        <taxon>Bacteria</taxon>
        <taxon>Pseudomonadati</taxon>
        <taxon>Pseudomonadota</taxon>
        <taxon>Gammaproteobacteria</taxon>
        <taxon>Cellvibrionales</taxon>
        <taxon>Microbulbiferaceae</taxon>
        <taxon>Microbulbifer</taxon>
    </lineage>
</organism>
<feature type="domain" description="Cupin type-2" evidence="1">
    <location>
        <begin position="1"/>
        <end position="44"/>
    </location>
</feature>
<comment type="caution">
    <text evidence="2">The sequence shown here is derived from an EMBL/GenBank/DDBJ whole genome shotgun (WGS) entry which is preliminary data.</text>
</comment>
<dbReference type="SUPFAM" id="SSF51182">
    <property type="entry name" value="RmlC-like cupins"/>
    <property type="match status" value="1"/>
</dbReference>
<dbReference type="RefSeq" id="WP_193189199.1">
    <property type="nucleotide sequence ID" value="NZ_JACZFR010000001.1"/>
</dbReference>
<dbReference type="Gene3D" id="2.60.120.10">
    <property type="entry name" value="Jelly Rolls"/>
    <property type="match status" value="1"/>
</dbReference>
<keyword evidence="3" id="KW-1185">Reference proteome</keyword>